<reference evidence="1" key="1">
    <citation type="submission" date="2018-01" db="EMBL/GenBank/DDBJ databases">
        <title>An insight into the sialome of Amazonian anophelines.</title>
        <authorList>
            <person name="Ribeiro J.M."/>
            <person name="Scarpassa V."/>
            <person name="Calvo E."/>
        </authorList>
    </citation>
    <scope>NUCLEOTIDE SEQUENCE</scope>
</reference>
<dbReference type="AlphaFoldDB" id="A0A2M4DIA4"/>
<protein>
    <submittedName>
        <fullName evidence="1">Putative secreted protein</fullName>
    </submittedName>
</protein>
<dbReference type="EMBL" id="GGFL01012700">
    <property type="protein sequence ID" value="MBW76878.1"/>
    <property type="molecule type" value="Transcribed_RNA"/>
</dbReference>
<sequence length="71" mass="7951">MLISWKAMIIWPVMLCHGWITIGRRRELFADHRSASYMVTSTNTVPTRTIRVASFPRVAAALLGSVGSKAY</sequence>
<evidence type="ECO:0000313" key="1">
    <source>
        <dbReference type="EMBL" id="MBW76878.1"/>
    </source>
</evidence>
<name>A0A2M4DIA4_ANODA</name>
<proteinExistence type="predicted"/>
<accession>A0A2M4DIA4</accession>
<organism evidence="1">
    <name type="scientific">Anopheles darlingi</name>
    <name type="common">Mosquito</name>
    <dbReference type="NCBI Taxonomy" id="43151"/>
    <lineage>
        <taxon>Eukaryota</taxon>
        <taxon>Metazoa</taxon>
        <taxon>Ecdysozoa</taxon>
        <taxon>Arthropoda</taxon>
        <taxon>Hexapoda</taxon>
        <taxon>Insecta</taxon>
        <taxon>Pterygota</taxon>
        <taxon>Neoptera</taxon>
        <taxon>Endopterygota</taxon>
        <taxon>Diptera</taxon>
        <taxon>Nematocera</taxon>
        <taxon>Culicoidea</taxon>
        <taxon>Culicidae</taxon>
        <taxon>Anophelinae</taxon>
        <taxon>Anopheles</taxon>
    </lineage>
</organism>